<evidence type="ECO:0000256" key="6">
    <source>
        <dbReference type="ARBA" id="ARBA00024209"/>
    </source>
</evidence>
<dbReference type="Pfam" id="PF13639">
    <property type="entry name" value="zf-RING_2"/>
    <property type="match status" value="1"/>
</dbReference>
<dbReference type="GO" id="GO:0008270">
    <property type="term" value="F:zinc ion binding"/>
    <property type="evidence" value="ECO:0007669"/>
    <property type="project" value="UniProtKB-KW"/>
</dbReference>
<evidence type="ECO:0000259" key="9">
    <source>
        <dbReference type="PROSITE" id="PS50089"/>
    </source>
</evidence>
<dbReference type="InterPro" id="IPR013083">
    <property type="entry name" value="Znf_RING/FYVE/PHD"/>
</dbReference>
<keyword evidence="8" id="KW-1133">Transmembrane helix</keyword>
<evidence type="ECO:0000256" key="4">
    <source>
        <dbReference type="ARBA" id="ARBA00022771"/>
    </source>
</evidence>
<dbReference type="InterPro" id="IPR001841">
    <property type="entry name" value="Znf_RING"/>
</dbReference>
<comment type="catalytic activity">
    <reaction evidence="1">
        <text>S-ubiquitinyl-[E2 ubiquitin-conjugating enzyme]-L-cysteine + [acceptor protein]-L-lysine = [E2 ubiquitin-conjugating enzyme]-L-cysteine + N(6)-ubiquitinyl-[acceptor protein]-L-lysine.</text>
        <dbReference type="EC" id="2.3.2.27"/>
    </reaction>
</comment>
<keyword evidence="5" id="KW-0862">Zinc</keyword>
<dbReference type="AlphaFoldDB" id="A0A5J9VBD9"/>
<keyword evidence="11" id="KW-1185">Reference proteome</keyword>
<evidence type="ECO:0000256" key="8">
    <source>
        <dbReference type="SAM" id="Phobius"/>
    </source>
</evidence>
<comment type="caution">
    <text evidence="10">The sequence shown here is derived from an EMBL/GenBank/DDBJ whole genome shotgun (WGS) entry which is preliminary data.</text>
</comment>
<dbReference type="Gene3D" id="3.30.40.10">
    <property type="entry name" value="Zinc/RING finger domain, C3HC4 (zinc finger)"/>
    <property type="match status" value="1"/>
</dbReference>
<evidence type="ECO:0000256" key="7">
    <source>
        <dbReference type="PROSITE-ProRule" id="PRU00175"/>
    </source>
</evidence>
<keyword evidence="8" id="KW-0812">Transmembrane</keyword>
<evidence type="ECO:0000256" key="3">
    <source>
        <dbReference type="ARBA" id="ARBA00022723"/>
    </source>
</evidence>
<evidence type="ECO:0000256" key="2">
    <source>
        <dbReference type="ARBA" id="ARBA00012483"/>
    </source>
</evidence>
<dbReference type="PROSITE" id="PS50089">
    <property type="entry name" value="ZF_RING_2"/>
    <property type="match status" value="1"/>
</dbReference>
<dbReference type="OrthoDB" id="694969at2759"/>
<dbReference type="SUPFAM" id="SSF57850">
    <property type="entry name" value="RING/U-box"/>
    <property type="match status" value="1"/>
</dbReference>
<organism evidence="10 11">
    <name type="scientific">Eragrostis curvula</name>
    <name type="common">weeping love grass</name>
    <dbReference type="NCBI Taxonomy" id="38414"/>
    <lineage>
        <taxon>Eukaryota</taxon>
        <taxon>Viridiplantae</taxon>
        <taxon>Streptophyta</taxon>
        <taxon>Embryophyta</taxon>
        <taxon>Tracheophyta</taxon>
        <taxon>Spermatophyta</taxon>
        <taxon>Magnoliopsida</taxon>
        <taxon>Liliopsida</taxon>
        <taxon>Poales</taxon>
        <taxon>Poaceae</taxon>
        <taxon>PACMAD clade</taxon>
        <taxon>Chloridoideae</taxon>
        <taxon>Eragrostideae</taxon>
        <taxon>Eragrostidinae</taxon>
        <taxon>Eragrostis</taxon>
    </lineage>
</organism>
<protein>
    <recommendedName>
        <fullName evidence="2">RING-type E3 ubiquitin transferase</fullName>
        <ecNumber evidence="2">2.3.2.27</ecNumber>
    </recommendedName>
</protein>
<dbReference type="SMART" id="SM00184">
    <property type="entry name" value="RING"/>
    <property type="match status" value="1"/>
</dbReference>
<dbReference type="Gramene" id="TVU33265">
    <property type="protein sequence ID" value="TVU33265"/>
    <property type="gene ID" value="EJB05_25057"/>
</dbReference>
<keyword evidence="4 7" id="KW-0863">Zinc-finger</keyword>
<sequence length="232" mass="24946">MECNSFVLAYTSAVWISLAAWGLYNIFVASSKASSLPFDAGDTGRPPCGGPRPQDVLVVLAAAAVRLLLVLRRTSLPMPIDAGDAAASRHRSLTGRCLARRLRRSAGRDGSSWHGTDDRDAIVLQQFVNSRLSIDVLPDDEQPVQQRARAAASGCCDHAVPPYEHGEAVECAVCLGEVETGGQTAKRLPLCLHVFHQPCIDAWLSGHATCPVCRRRVFSPSPDETVASVTIF</sequence>
<dbReference type="PANTHER" id="PTHR14155:SF522">
    <property type="entry name" value="OS06G0537600 PROTEIN"/>
    <property type="match status" value="1"/>
</dbReference>
<accession>A0A5J9VBD9</accession>
<evidence type="ECO:0000313" key="10">
    <source>
        <dbReference type="EMBL" id="TVU33265.1"/>
    </source>
</evidence>
<gene>
    <name evidence="10" type="ORF">EJB05_25057</name>
</gene>
<reference evidence="10 11" key="1">
    <citation type="journal article" date="2019" name="Sci. Rep.">
        <title>A high-quality genome of Eragrostis curvula grass provides insights into Poaceae evolution and supports new strategies to enhance forage quality.</title>
        <authorList>
            <person name="Carballo J."/>
            <person name="Santos B.A.C.M."/>
            <person name="Zappacosta D."/>
            <person name="Garbus I."/>
            <person name="Selva J.P."/>
            <person name="Gallo C.A."/>
            <person name="Diaz A."/>
            <person name="Albertini E."/>
            <person name="Caccamo M."/>
            <person name="Echenique V."/>
        </authorList>
    </citation>
    <scope>NUCLEOTIDE SEQUENCE [LARGE SCALE GENOMIC DNA]</scope>
    <source>
        <strain evidence="11">cv. Victoria</strain>
        <tissue evidence="10">Leaf</tissue>
    </source>
</reference>
<dbReference type="EMBL" id="RWGY01000011">
    <property type="protein sequence ID" value="TVU33265.1"/>
    <property type="molecule type" value="Genomic_DNA"/>
</dbReference>
<dbReference type="InterPro" id="IPR053238">
    <property type="entry name" value="RING-H2_zinc_finger"/>
</dbReference>
<keyword evidence="8" id="KW-0472">Membrane</keyword>
<feature type="non-terminal residue" evidence="10">
    <location>
        <position position="1"/>
    </location>
</feature>
<dbReference type="PANTHER" id="PTHR14155">
    <property type="entry name" value="RING FINGER DOMAIN-CONTAINING"/>
    <property type="match status" value="1"/>
</dbReference>
<keyword evidence="3" id="KW-0479">Metal-binding</keyword>
<feature type="transmembrane region" description="Helical" evidence="8">
    <location>
        <begin position="7"/>
        <end position="27"/>
    </location>
</feature>
<feature type="domain" description="RING-type" evidence="9">
    <location>
        <begin position="171"/>
        <end position="214"/>
    </location>
</feature>
<name>A0A5J9VBD9_9POAL</name>
<dbReference type="Proteomes" id="UP000324897">
    <property type="component" value="Chromosome 1"/>
</dbReference>
<evidence type="ECO:0000313" key="11">
    <source>
        <dbReference type="Proteomes" id="UP000324897"/>
    </source>
</evidence>
<proteinExistence type="inferred from homology"/>
<dbReference type="EC" id="2.3.2.27" evidence="2"/>
<evidence type="ECO:0000256" key="5">
    <source>
        <dbReference type="ARBA" id="ARBA00022833"/>
    </source>
</evidence>
<evidence type="ECO:0000256" key="1">
    <source>
        <dbReference type="ARBA" id="ARBA00000900"/>
    </source>
</evidence>
<dbReference type="GO" id="GO:0061630">
    <property type="term" value="F:ubiquitin protein ligase activity"/>
    <property type="evidence" value="ECO:0007669"/>
    <property type="project" value="UniProtKB-EC"/>
</dbReference>
<comment type="similarity">
    <text evidence="6">Belongs to the RING-type zinc finger family. ATL subfamily.</text>
</comment>